<keyword evidence="1" id="KW-0560">Oxidoreductase</keyword>
<evidence type="ECO:0000313" key="5">
    <source>
        <dbReference type="Proteomes" id="UP000016934"/>
    </source>
</evidence>
<organism evidence="4 5">
    <name type="scientific">Cochliobolus sativus (strain ND90Pr / ATCC 201652)</name>
    <name type="common">Common root rot and spot blotch fungus</name>
    <name type="synonym">Bipolaris sorokiniana</name>
    <dbReference type="NCBI Taxonomy" id="665912"/>
    <lineage>
        <taxon>Eukaryota</taxon>
        <taxon>Fungi</taxon>
        <taxon>Dikarya</taxon>
        <taxon>Ascomycota</taxon>
        <taxon>Pezizomycotina</taxon>
        <taxon>Dothideomycetes</taxon>
        <taxon>Pleosporomycetidae</taxon>
        <taxon>Pleosporales</taxon>
        <taxon>Pleosporineae</taxon>
        <taxon>Pleosporaceae</taxon>
        <taxon>Bipolaris</taxon>
    </lineage>
</organism>
<evidence type="ECO:0000259" key="2">
    <source>
        <dbReference type="Pfam" id="PF00107"/>
    </source>
</evidence>
<dbReference type="SUPFAM" id="SSF50129">
    <property type="entry name" value="GroES-like"/>
    <property type="match status" value="1"/>
</dbReference>
<evidence type="ECO:0008006" key="6">
    <source>
        <dbReference type="Google" id="ProtNLM"/>
    </source>
</evidence>
<dbReference type="InterPro" id="IPR011032">
    <property type="entry name" value="GroES-like_sf"/>
</dbReference>
<dbReference type="PANTHER" id="PTHR43401:SF2">
    <property type="entry name" value="L-THREONINE 3-DEHYDROGENASE"/>
    <property type="match status" value="1"/>
</dbReference>
<dbReference type="HOGENOM" id="CLU_026673_11_0_1"/>
<name>M2T0Z4_COCSN</name>
<dbReference type="PANTHER" id="PTHR43401">
    <property type="entry name" value="L-THREONINE 3-DEHYDROGENASE"/>
    <property type="match status" value="1"/>
</dbReference>
<dbReference type="Pfam" id="PF08240">
    <property type="entry name" value="ADH_N"/>
    <property type="match status" value="1"/>
</dbReference>
<dbReference type="InterPro" id="IPR050129">
    <property type="entry name" value="Zn_alcohol_dh"/>
</dbReference>
<evidence type="ECO:0000313" key="4">
    <source>
        <dbReference type="EMBL" id="EMD62886.1"/>
    </source>
</evidence>
<dbReference type="InterPro" id="IPR036291">
    <property type="entry name" value="NAD(P)-bd_dom_sf"/>
</dbReference>
<reference evidence="5" key="2">
    <citation type="journal article" date="2013" name="PLoS Genet.">
        <title>Comparative genome structure, secondary metabolite, and effector coding capacity across Cochliobolus pathogens.</title>
        <authorList>
            <person name="Condon B.J."/>
            <person name="Leng Y."/>
            <person name="Wu D."/>
            <person name="Bushley K.E."/>
            <person name="Ohm R.A."/>
            <person name="Otillar R."/>
            <person name="Martin J."/>
            <person name="Schackwitz W."/>
            <person name="Grimwood J."/>
            <person name="MohdZainudin N."/>
            <person name="Xue C."/>
            <person name="Wang R."/>
            <person name="Manning V.A."/>
            <person name="Dhillon B."/>
            <person name="Tu Z.J."/>
            <person name="Steffenson B.J."/>
            <person name="Salamov A."/>
            <person name="Sun H."/>
            <person name="Lowry S."/>
            <person name="LaButti K."/>
            <person name="Han J."/>
            <person name="Copeland A."/>
            <person name="Lindquist E."/>
            <person name="Barry K."/>
            <person name="Schmutz J."/>
            <person name="Baker S.E."/>
            <person name="Ciuffetti L.M."/>
            <person name="Grigoriev I.V."/>
            <person name="Zhong S."/>
            <person name="Turgeon B.G."/>
        </authorList>
    </citation>
    <scope>NUCLEOTIDE SEQUENCE [LARGE SCALE GENOMIC DNA]</scope>
    <source>
        <strain evidence="5">ND90Pr / ATCC 201652</strain>
    </source>
</reference>
<sequence>MKAARYYGIKDVRIEEISIPKRPSDHLLLRVAWCGICGTDLTNYHTCPLATPAPGKQDPITGDTLPVTLGHELCGRVVEVPENCPLEVGQAVMVDPRLYCSECSMCKQGDTNLCYKLGFVGLSGGGGGGFSEFVAVDPTRCYPIADSSLDTACLIEPLAVARHALRQSGFSEFRDKTSLILGAGPIGLAVIHNLKAVGTGPVFVSEPSSLRLEYARDIGVTGINPQESNLVDTIEQLTNGNGVDVVFDCAGFIPAMAPAMSSLRKKGKYVLVAVPTKPITLPPTEWYAREITVVASVAYNDVDFQEVVKDFNEGKFKGVERMVSRRIHLDQFVDQGLEALITSKDTLLKVLVEPK</sequence>
<dbReference type="RefSeq" id="XP_007701196.1">
    <property type="nucleotide sequence ID" value="XM_007703006.1"/>
</dbReference>
<evidence type="ECO:0000259" key="3">
    <source>
        <dbReference type="Pfam" id="PF08240"/>
    </source>
</evidence>
<reference evidence="4 5" key="1">
    <citation type="journal article" date="2012" name="PLoS Pathog.">
        <title>Diverse lifestyles and strategies of plant pathogenesis encoded in the genomes of eighteen Dothideomycetes fungi.</title>
        <authorList>
            <person name="Ohm R.A."/>
            <person name="Feau N."/>
            <person name="Henrissat B."/>
            <person name="Schoch C.L."/>
            <person name="Horwitz B.A."/>
            <person name="Barry K.W."/>
            <person name="Condon B.J."/>
            <person name="Copeland A.C."/>
            <person name="Dhillon B."/>
            <person name="Glaser F."/>
            <person name="Hesse C.N."/>
            <person name="Kosti I."/>
            <person name="LaButti K."/>
            <person name="Lindquist E.A."/>
            <person name="Lucas S."/>
            <person name="Salamov A.A."/>
            <person name="Bradshaw R.E."/>
            <person name="Ciuffetti L."/>
            <person name="Hamelin R.C."/>
            <person name="Kema G.H.J."/>
            <person name="Lawrence C."/>
            <person name="Scott J.A."/>
            <person name="Spatafora J.W."/>
            <person name="Turgeon B.G."/>
            <person name="de Wit P.J.G.M."/>
            <person name="Zhong S."/>
            <person name="Goodwin S.B."/>
            <person name="Grigoriev I.V."/>
        </authorList>
    </citation>
    <scope>NUCLEOTIDE SEQUENCE [LARGE SCALE GENOMIC DNA]</scope>
    <source>
        <strain evidence="5">ND90Pr / ATCC 201652</strain>
    </source>
</reference>
<dbReference type="STRING" id="665912.M2T0Z4"/>
<proteinExistence type="predicted"/>
<dbReference type="eggNOG" id="KOG0024">
    <property type="taxonomic scope" value="Eukaryota"/>
</dbReference>
<dbReference type="InterPro" id="IPR013154">
    <property type="entry name" value="ADH-like_N"/>
</dbReference>
<keyword evidence="5" id="KW-1185">Reference proteome</keyword>
<dbReference type="Gene3D" id="3.40.50.720">
    <property type="entry name" value="NAD(P)-binding Rossmann-like Domain"/>
    <property type="match status" value="1"/>
</dbReference>
<dbReference type="Gene3D" id="3.90.180.10">
    <property type="entry name" value="Medium-chain alcohol dehydrogenases, catalytic domain"/>
    <property type="match status" value="1"/>
</dbReference>
<protein>
    <recommendedName>
        <fullName evidence="6">Enoyl reductase (ER) domain-containing protein</fullName>
    </recommendedName>
</protein>
<dbReference type="Proteomes" id="UP000016934">
    <property type="component" value="Unassembled WGS sequence"/>
</dbReference>
<dbReference type="EMBL" id="KB445645">
    <property type="protein sequence ID" value="EMD62886.1"/>
    <property type="molecule type" value="Genomic_DNA"/>
</dbReference>
<evidence type="ECO:0000256" key="1">
    <source>
        <dbReference type="ARBA" id="ARBA00023002"/>
    </source>
</evidence>
<dbReference type="InterPro" id="IPR013149">
    <property type="entry name" value="ADH-like_C"/>
</dbReference>
<dbReference type="GeneID" id="19131328"/>
<dbReference type="OrthoDB" id="3941538at2759"/>
<feature type="domain" description="Alcohol dehydrogenase-like C-terminal" evidence="2">
    <location>
        <begin position="185"/>
        <end position="310"/>
    </location>
</feature>
<dbReference type="KEGG" id="bsc:COCSADRAFT_144787"/>
<dbReference type="OMA" id="FMGHEFS"/>
<dbReference type="Pfam" id="PF00107">
    <property type="entry name" value="ADH_zinc_N"/>
    <property type="match status" value="1"/>
</dbReference>
<feature type="domain" description="Alcohol dehydrogenase-like N-terminal" evidence="3">
    <location>
        <begin position="25"/>
        <end position="145"/>
    </location>
</feature>
<accession>M2T0Z4</accession>
<gene>
    <name evidence="4" type="ORF">COCSADRAFT_144787</name>
</gene>
<dbReference type="GO" id="GO:0016491">
    <property type="term" value="F:oxidoreductase activity"/>
    <property type="evidence" value="ECO:0007669"/>
    <property type="project" value="UniProtKB-KW"/>
</dbReference>
<dbReference type="SUPFAM" id="SSF51735">
    <property type="entry name" value="NAD(P)-binding Rossmann-fold domains"/>
    <property type="match status" value="1"/>
</dbReference>
<dbReference type="AlphaFoldDB" id="M2T0Z4"/>